<dbReference type="GeneID" id="31795742"/>
<reference evidence="2 3" key="1">
    <citation type="submission" date="2007-11" db="EMBL/GenBank/DDBJ databases">
        <title>Draft genome sequence of Bacteroides stercoris(ATCC 43183).</title>
        <authorList>
            <person name="Sudarsanam P."/>
            <person name="Ley R."/>
            <person name="Guruge J."/>
            <person name="Turnbaugh P.J."/>
            <person name="Mahowald M."/>
            <person name="Liep D."/>
            <person name="Gordon J."/>
        </authorList>
    </citation>
    <scope>NUCLEOTIDE SEQUENCE [LARGE SCALE GENOMIC DNA]</scope>
    <source>
        <strain evidence="2 3">ATCC 43183</strain>
    </source>
</reference>
<dbReference type="AlphaFoldDB" id="B0NN15"/>
<name>B0NN15_BACSE</name>
<gene>
    <name evidence="2" type="ORF">BACSTE_00845</name>
</gene>
<comment type="caution">
    <text evidence="2">The sequence shown here is derived from an EMBL/GenBank/DDBJ whole genome shotgun (WGS) entry which is preliminary data.</text>
</comment>
<accession>B0NN15</accession>
<sequence length="81" mass="9541">MAMIQEEYQFDEASVQAIMHWAETAQLPKEVVLSESEHIYDTSLYVRANINDIKQHYPDAFYNPAIIRLYRLKEFVEGMAE</sequence>
<dbReference type="EMBL" id="ABFZ02000017">
    <property type="protein sequence ID" value="EDS16175.1"/>
    <property type="molecule type" value="Genomic_DNA"/>
</dbReference>
<dbReference type="RefSeq" id="WP_005651851.1">
    <property type="nucleotide sequence ID" value="NZ_CP102262.1"/>
</dbReference>
<protein>
    <recommendedName>
        <fullName evidence="1">DUF6965 domain-containing protein</fullName>
    </recommendedName>
</protein>
<feature type="domain" description="DUF6965" evidence="1">
    <location>
        <begin position="15"/>
        <end position="77"/>
    </location>
</feature>
<organism evidence="2 3">
    <name type="scientific">Bacteroides stercoris ATCC 43183</name>
    <dbReference type="NCBI Taxonomy" id="449673"/>
    <lineage>
        <taxon>Bacteria</taxon>
        <taxon>Pseudomonadati</taxon>
        <taxon>Bacteroidota</taxon>
        <taxon>Bacteroidia</taxon>
        <taxon>Bacteroidales</taxon>
        <taxon>Bacteroidaceae</taxon>
        <taxon>Bacteroides</taxon>
    </lineage>
</organism>
<evidence type="ECO:0000313" key="3">
    <source>
        <dbReference type="Proteomes" id="UP000004713"/>
    </source>
</evidence>
<dbReference type="Pfam" id="PF22292">
    <property type="entry name" value="DUF6965"/>
    <property type="match status" value="1"/>
</dbReference>
<reference evidence="2 3" key="2">
    <citation type="submission" date="2007-11" db="EMBL/GenBank/DDBJ databases">
        <authorList>
            <person name="Fulton L."/>
            <person name="Clifton S."/>
            <person name="Fulton B."/>
            <person name="Xu J."/>
            <person name="Minx P."/>
            <person name="Pepin K.H."/>
            <person name="Johnson M."/>
            <person name="Thiruvilangam P."/>
            <person name="Bhonagiri V."/>
            <person name="Nash W.E."/>
            <person name="Mardis E.R."/>
            <person name="Wilson R.K."/>
        </authorList>
    </citation>
    <scope>NUCLEOTIDE SEQUENCE [LARGE SCALE GENOMIC DNA]</scope>
    <source>
        <strain evidence="2 3">ATCC 43183</strain>
    </source>
</reference>
<proteinExistence type="predicted"/>
<evidence type="ECO:0000259" key="1">
    <source>
        <dbReference type="Pfam" id="PF22292"/>
    </source>
</evidence>
<evidence type="ECO:0000313" key="2">
    <source>
        <dbReference type="EMBL" id="EDS16175.1"/>
    </source>
</evidence>
<dbReference type="Proteomes" id="UP000004713">
    <property type="component" value="Unassembled WGS sequence"/>
</dbReference>
<dbReference type="InterPro" id="IPR054238">
    <property type="entry name" value="DUF6965"/>
</dbReference>
<dbReference type="eggNOG" id="ENOG50311FD">
    <property type="taxonomic scope" value="Bacteria"/>
</dbReference>
<dbReference type="HOGENOM" id="CLU_191227_0_0_10"/>